<keyword evidence="2" id="KW-1185">Reference proteome</keyword>
<dbReference type="EMBL" id="FXWJ01000001">
    <property type="protein sequence ID" value="SMQ62223.1"/>
    <property type="molecule type" value="Genomic_DNA"/>
</dbReference>
<protein>
    <submittedName>
        <fullName evidence="1">Uncharacterized protein</fullName>
    </submittedName>
</protein>
<gene>
    <name evidence="1" type="ORF">SAMN06295909_0706</name>
</gene>
<sequence length="82" mass="8650">MSDGGLGGAPPAETQRAPDGCAIGLLSGIVFKLLQDYSAQRRAGLDPVFARDRLPEVSGIECWQDALSVTGPLPVQEARTVR</sequence>
<dbReference type="Proteomes" id="UP000194464">
    <property type="component" value="Unassembled WGS sequence"/>
</dbReference>
<accession>A0ABY1R8V7</accession>
<evidence type="ECO:0000313" key="2">
    <source>
        <dbReference type="Proteomes" id="UP000194464"/>
    </source>
</evidence>
<reference evidence="1 2" key="1">
    <citation type="submission" date="2017-04" db="EMBL/GenBank/DDBJ databases">
        <authorList>
            <person name="Varghese N."/>
            <person name="Submissions S."/>
        </authorList>
    </citation>
    <scope>NUCLEOTIDE SEQUENCE [LARGE SCALE GENOMIC DNA]</scope>
    <source>
        <strain evidence="1 2">VKM Ac-1784</strain>
    </source>
</reference>
<name>A0ABY1R8V7_9MICO</name>
<evidence type="ECO:0000313" key="1">
    <source>
        <dbReference type="EMBL" id="SMQ62223.1"/>
    </source>
</evidence>
<proteinExistence type="predicted"/>
<comment type="caution">
    <text evidence="1">The sequence shown here is derived from an EMBL/GenBank/DDBJ whole genome shotgun (WGS) entry which is preliminary data.</text>
</comment>
<organism evidence="1 2">
    <name type="scientific">Plantibacter elymi</name>
    <name type="common">nom. nud.</name>
    <dbReference type="NCBI Taxonomy" id="199708"/>
    <lineage>
        <taxon>Bacteria</taxon>
        <taxon>Bacillati</taxon>
        <taxon>Actinomycetota</taxon>
        <taxon>Actinomycetes</taxon>
        <taxon>Micrococcales</taxon>
        <taxon>Microbacteriaceae</taxon>
        <taxon>Plantibacter</taxon>
    </lineage>
</organism>